<dbReference type="PANTHER" id="PTHR32308:SF0">
    <property type="entry name" value="HPCH_HPAI ALDOLASE_CITRATE LYASE DOMAIN-CONTAINING PROTEIN"/>
    <property type="match status" value="1"/>
</dbReference>
<dbReference type="GO" id="GO:0046872">
    <property type="term" value="F:metal ion binding"/>
    <property type="evidence" value="ECO:0007669"/>
    <property type="project" value="UniProtKB-KW"/>
</dbReference>
<accession>A0ABD5VD92</accession>
<dbReference type="InterPro" id="IPR005000">
    <property type="entry name" value="Aldolase/citrate-lyase_domain"/>
</dbReference>
<evidence type="ECO:0000256" key="1">
    <source>
        <dbReference type="ARBA" id="ARBA00001946"/>
    </source>
</evidence>
<protein>
    <submittedName>
        <fullName evidence="5">L-malyl-CoA/beta-methylmalyl-CoA lyase</fullName>
        <ecNumber evidence="5">4.1.3.24</ecNumber>
    </submittedName>
</protein>
<evidence type="ECO:0000259" key="4">
    <source>
        <dbReference type="Pfam" id="PF03328"/>
    </source>
</evidence>
<name>A0ABD5VD92_9EURY</name>
<evidence type="ECO:0000256" key="3">
    <source>
        <dbReference type="ARBA" id="ARBA00022842"/>
    </source>
</evidence>
<dbReference type="NCBIfam" id="NF041626">
    <property type="entry name" value="malyCoAlyase_Halo"/>
    <property type="match status" value="1"/>
</dbReference>
<dbReference type="SUPFAM" id="SSF51621">
    <property type="entry name" value="Phosphoenolpyruvate/pyruvate domain"/>
    <property type="match status" value="1"/>
</dbReference>
<organism evidence="5 6">
    <name type="scientific">Halorubellus litoreus</name>
    <dbReference type="NCBI Taxonomy" id="755308"/>
    <lineage>
        <taxon>Archaea</taxon>
        <taxon>Methanobacteriati</taxon>
        <taxon>Methanobacteriota</taxon>
        <taxon>Stenosarchaea group</taxon>
        <taxon>Halobacteria</taxon>
        <taxon>Halobacteriales</taxon>
        <taxon>Halorubellaceae</taxon>
        <taxon>Halorubellus</taxon>
    </lineage>
</organism>
<dbReference type="Pfam" id="PF03328">
    <property type="entry name" value="HpcH_HpaI"/>
    <property type="match status" value="1"/>
</dbReference>
<feature type="domain" description="HpcH/HpaI aldolase/citrate lyase" evidence="4">
    <location>
        <begin position="32"/>
        <end position="188"/>
    </location>
</feature>
<dbReference type="Gene3D" id="3.20.20.60">
    <property type="entry name" value="Phosphoenolpyruvate-binding domains"/>
    <property type="match status" value="1"/>
</dbReference>
<sequence length="350" mass="38023">MRIARTFQTAPAAVPKENTAKYLDSALASEGFSAPDWLVPDLEDGTAPDMKAEGLENTIDRLDGGVEFSGEIWPRVQWAYDDAGLRDRGEEEVRTLFEAVGDELTGVVVPKVGRVADVERAIDVVERAEEAAGLPGGSMELSVIVETAAARSDLRDIAMLGNEDAHGGGRLAGLVFGPVDYTAELGGRAIDGDRPRWDGLLEALSNEASANDVVAIGGPFDKLFEERAGVTYYNAPAYADQVEREAAVGLDGSWSLYPKQTVQANRIHMPTPTELERDVSKIERFNDAKAEGTGAVTVDGQMVDEATFKNFANTVETVRTIHARHPDQTRDVYDEALVDRALDLDTDWQR</sequence>
<keyword evidence="3" id="KW-0460">Magnesium</keyword>
<comment type="caution">
    <text evidence="5">The sequence shown here is derived from an EMBL/GenBank/DDBJ whole genome shotgun (WGS) entry which is preliminary data.</text>
</comment>
<comment type="cofactor">
    <cofactor evidence="1">
        <name>Mg(2+)</name>
        <dbReference type="ChEBI" id="CHEBI:18420"/>
    </cofactor>
</comment>
<dbReference type="EC" id="4.1.3.24" evidence="5"/>
<evidence type="ECO:0000313" key="6">
    <source>
        <dbReference type="Proteomes" id="UP001596395"/>
    </source>
</evidence>
<keyword evidence="2" id="KW-0479">Metal-binding</keyword>
<evidence type="ECO:0000256" key="2">
    <source>
        <dbReference type="ARBA" id="ARBA00022723"/>
    </source>
</evidence>
<dbReference type="InterPro" id="IPR040442">
    <property type="entry name" value="Pyrv_kinase-like_dom_sf"/>
</dbReference>
<dbReference type="AlphaFoldDB" id="A0ABD5VD92"/>
<keyword evidence="5" id="KW-0456">Lyase</keyword>
<evidence type="ECO:0000313" key="5">
    <source>
        <dbReference type="EMBL" id="MFC6953362.1"/>
    </source>
</evidence>
<dbReference type="Proteomes" id="UP001596395">
    <property type="component" value="Unassembled WGS sequence"/>
</dbReference>
<proteinExistence type="predicted"/>
<reference evidence="5 6" key="1">
    <citation type="journal article" date="2019" name="Int. J. Syst. Evol. Microbiol.">
        <title>The Global Catalogue of Microorganisms (GCM) 10K type strain sequencing project: providing services to taxonomists for standard genome sequencing and annotation.</title>
        <authorList>
            <consortium name="The Broad Institute Genomics Platform"/>
            <consortium name="The Broad Institute Genome Sequencing Center for Infectious Disease"/>
            <person name="Wu L."/>
            <person name="Ma J."/>
        </authorList>
    </citation>
    <scope>NUCLEOTIDE SEQUENCE [LARGE SCALE GENOMIC DNA]</scope>
    <source>
        <strain evidence="5 6">GX26</strain>
    </source>
</reference>
<dbReference type="GO" id="GO:0016829">
    <property type="term" value="F:lyase activity"/>
    <property type="evidence" value="ECO:0007669"/>
    <property type="project" value="UniProtKB-KW"/>
</dbReference>
<keyword evidence="6" id="KW-1185">Reference proteome</keyword>
<dbReference type="InterPro" id="IPR015813">
    <property type="entry name" value="Pyrv/PenolPyrv_kinase-like_dom"/>
</dbReference>
<dbReference type="PANTHER" id="PTHR32308">
    <property type="entry name" value="LYASE BETA SUBUNIT, PUTATIVE (AFU_ORTHOLOGUE AFUA_4G13030)-RELATED"/>
    <property type="match status" value="1"/>
</dbReference>
<dbReference type="EMBL" id="JBHSXN010000002">
    <property type="protein sequence ID" value="MFC6953362.1"/>
    <property type="molecule type" value="Genomic_DNA"/>
</dbReference>
<gene>
    <name evidence="5" type="primary">citE</name>
    <name evidence="5" type="ORF">ACFQGB_10855</name>
</gene>
<dbReference type="RefSeq" id="WP_336350323.1">
    <property type="nucleotide sequence ID" value="NZ_JAZAQL010000002.1"/>
</dbReference>